<protein>
    <submittedName>
        <fullName evidence="4">Patatin-like phospholipase family protein</fullName>
    </submittedName>
</protein>
<evidence type="ECO:0000256" key="2">
    <source>
        <dbReference type="PROSITE-ProRule" id="PRU01161"/>
    </source>
</evidence>
<keyword evidence="2" id="KW-0378">Hydrolase</keyword>
<dbReference type="Pfam" id="PF01734">
    <property type="entry name" value="Patatin"/>
    <property type="match status" value="1"/>
</dbReference>
<evidence type="ECO:0000259" key="3">
    <source>
        <dbReference type="PROSITE" id="PS51635"/>
    </source>
</evidence>
<dbReference type="PANTHER" id="PTHR24138">
    <property type="entry name" value="INTRACELLLAR PHOSPHOLIPASE A FAMILY"/>
    <property type="match status" value="1"/>
</dbReference>
<keyword evidence="1 2" id="KW-0443">Lipid metabolism</keyword>
<evidence type="ECO:0000313" key="5">
    <source>
        <dbReference type="Proteomes" id="UP001301012"/>
    </source>
</evidence>
<keyword evidence="2" id="KW-0442">Lipid degradation</keyword>
<dbReference type="Proteomes" id="UP001301012">
    <property type="component" value="Unassembled WGS sequence"/>
</dbReference>
<dbReference type="Gene3D" id="3.40.1090.10">
    <property type="entry name" value="Cytosolic phospholipase A2 catalytic domain"/>
    <property type="match status" value="1"/>
</dbReference>
<organism evidence="4 5">
    <name type="scientific">Romboutsia sedimentorum</name>
    <dbReference type="NCBI Taxonomy" id="1368474"/>
    <lineage>
        <taxon>Bacteria</taxon>
        <taxon>Bacillati</taxon>
        <taxon>Bacillota</taxon>
        <taxon>Clostridia</taxon>
        <taxon>Peptostreptococcales</taxon>
        <taxon>Peptostreptococcaceae</taxon>
        <taxon>Romboutsia</taxon>
    </lineage>
</organism>
<dbReference type="EMBL" id="JASKYM010000002">
    <property type="protein sequence ID" value="MDK2562992.1"/>
    <property type="molecule type" value="Genomic_DNA"/>
</dbReference>
<gene>
    <name evidence="4" type="ORF">QOZ84_05500</name>
</gene>
<sequence>MEESTFNIVTFDGGGLKGALSIGIFERLQIEFPHLVRTTNLFGGTSTGSLIALGLAYGISCNEIKELYSIENSNYIFGKPHSEILRPKYDNDNLKEVLLGIFPENLRLKDLGKLVVIPSFYIGDEATSWKPIFYNNMPNSPTENARVIDVAMSSSAAPIFFPPYKNHIDGGIVATDPSLASIIYAMGDEIGRSCDDIRLLSMGTGYNFSSIKEDTTSWGAIDWIISKNPDFPIISMTLDGNGYVSQIFSKKLLDDNYRRIDPRLERNIGMDDCEALGYLKELSKSYDIENDLAWIESKWNK</sequence>
<reference evidence="4 5" key="1">
    <citation type="submission" date="2023-05" db="EMBL/GenBank/DDBJ databases">
        <title>Rombocin, a short stable natural nisin variant, displays selective antimicrobial activity against Listeria monocytogenes and employs dual mode of action to kill target bacterial strains.</title>
        <authorList>
            <person name="Wambui J."/>
            <person name="Stephan R."/>
            <person name="Kuipers O.P."/>
        </authorList>
    </citation>
    <scope>NUCLEOTIDE SEQUENCE [LARGE SCALE GENOMIC DNA]</scope>
    <source>
        <strain evidence="4 5">RC002</strain>
    </source>
</reference>
<accession>A0ABT7E7Y0</accession>
<evidence type="ECO:0000313" key="4">
    <source>
        <dbReference type="EMBL" id="MDK2562992.1"/>
    </source>
</evidence>
<feature type="active site" description="Nucleophile" evidence="2">
    <location>
        <position position="46"/>
    </location>
</feature>
<dbReference type="SUPFAM" id="SSF52151">
    <property type="entry name" value="FabD/lysophospholipase-like"/>
    <property type="match status" value="1"/>
</dbReference>
<feature type="domain" description="PNPLA" evidence="3">
    <location>
        <begin position="9"/>
        <end position="182"/>
    </location>
</feature>
<keyword evidence="5" id="KW-1185">Reference proteome</keyword>
<feature type="active site" description="Proton acceptor" evidence="2">
    <location>
        <position position="169"/>
    </location>
</feature>
<dbReference type="InterPro" id="IPR002641">
    <property type="entry name" value="PNPLA_dom"/>
</dbReference>
<dbReference type="PROSITE" id="PS51635">
    <property type="entry name" value="PNPLA"/>
    <property type="match status" value="1"/>
</dbReference>
<comment type="caution">
    <text evidence="4">The sequence shown here is derived from an EMBL/GenBank/DDBJ whole genome shotgun (WGS) entry which is preliminary data.</text>
</comment>
<proteinExistence type="predicted"/>
<evidence type="ECO:0000256" key="1">
    <source>
        <dbReference type="ARBA" id="ARBA00023098"/>
    </source>
</evidence>
<dbReference type="PANTHER" id="PTHR24138:SF10">
    <property type="entry name" value="PHOSPHOLIPASE A2"/>
    <property type="match status" value="1"/>
</dbReference>
<feature type="short sequence motif" description="GXGXXG" evidence="2">
    <location>
        <begin position="13"/>
        <end position="18"/>
    </location>
</feature>
<feature type="short sequence motif" description="GXSXG" evidence="2">
    <location>
        <begin position="44"/>
        <end position="48"/>
    </location>
</feature>
<feature type="short sequence motif" description="DGA/G" evidence="2">
    <location>
        <begin position="169"/>
        <end position="171"/>
    </location>
</feature>
<dbReference type="InterPro" id="IPR047156">
    <property type="entry name" value="Teg/CotR/CapV-like"/>
</dbReference>
<dbReference type="RefSeq" id="WP_284131962.1">
    <property type="nucleotide sequence ID" value="NZ_JASKYM010000002.1"/>
</dbReference>
<name>A0ABT7E7Y0_9FIRM</name>
<dbReference type="InterPro" id="IPR016035">
    <property type="entry name" value="Acyl_Trfase/lysoPLipase"/>
</dbReference>